<evidence type="ECO:0000259" key="7">
    <source>
        <dbReference type="Pfam" id="PF04545"/>
    </source>
</evidence>
<dbReference type="AlphaFoldDB" id="A0A510HEL4"/>
<evidence type="ECO:0000256" key="5">
    <source>
        <dbReference type="ARBA" id="ARBA00023163"/>
    </source>
</evidence>
<dbReference type="InterPro" id="IPR039425">
    <property type="entry name" value="RNA_pol_sigma-70-like"/>
</dbReference>
<dbReference type="Gene3D" id="1.10.1740.10">
    <property type="match status" value="1"/>
</dbReference>
<dbReference type="RefSeq" id="WP_143526517.1">
    <property type="nucleotide sequence ID" value="NZ_AP019791.1"/>
</dbReference>
<dbReference type="EMBL" id="AP019791">
    <property type="protein sequence ID" value="BBL78364.1"/>
    <property type="molecule type" value="Genomic_DNA"/>
</dbReference>
<accession>A0A510HEL4</accession>
<dbReference type="Gene3D" id="1.10.10.10">
    <property type="entry name" value="Winged helix-like DNA-binding domain superfamily/Winged helix DNA-binding domain"/>
    <property type="match status" value="1"/>
</dbReference>
<dbReference type="PANTHER" id="PTHR43133">
    <property type="entry name" value="RNA POLYMERASE ECF-TYPE SIGMA FACTO"/>
    <property type="match status" value="1"/>
</dbReference>
<dbReference type="Pfam" id="PF04545">
    <property type="entry name" value="Sigma70_r4"/>
    <property type="match status" value="1"/>
</dbReference>
<evidence type="ECO:0000256" key="2">
    <source>
        <dbReference type="ARBA" id="ARBA00023015"/>
    </source>
</evidence>
<dbReference type="SUPFAM" id="SSF88659">
    <property type="entry name" value="Sigma3 and sigma4 domains of RNA polymerase sigma factors"/>
    <property type="match status" value="1"/>
</dbReference>
<feature type="domain" description="RNA polymerase sigma-70 region 4" evidence="7">
    <location>
        <begin position="161"/>
        <end position="209"/>
    </location>
</feature>
<evidence type="ECO:0000256" key="4">
    <source>
        <dbReference type="ARBA" id="ARBA00023125"/>
    </source>
</evidence>
<keyword evidence="2" id="KW-0805">Transcription regulation</keyword>
<dbReference type="Pfam" id="PF04542">
    <property type="entry name" value="Sigma70_r2"/>
    <property type="match status" value="1"/>
</dbReference>
<dbReference type="Proteomes" id="UP000318065">
    <property type="component" value="Chromosome"/>
</dbReference>
<dbReference type="SUPFAM" id="SSF88946">
    <property type="entry name" value="Sigma2 domain of RNA polymerase sigma factors"/>
    <property type="match status" value="1"/>
</dbReference>
<evidence type="ECO:0000313" key="8">
    <source>
        <dbReference type="EMBL" id="BBL78364.1"/>
    </source>
</evidence>
<sequence length="216" mass="23763">MAELAFRTVVPPLVRCGAVEAMLSPAVARRRRRSSKQESRRAPDEELVRRIAASGDTRALAELYDRYGGLVYALGLRLLGDRPLAEELVQDVFVAVWRNAASFDPSRAGFSTWVYRIARNRITDLDRRRRARPRPAEGGGVERAEGDAAGAVPEALDVAEALSRLTPEHREVLVLAYFRGLTQREISEATGLPLGTVKSRTSAALKSLRRELEGGG</sequence>
<feature type="domain" description="RNA polymerase sigma-70 region 2" evidence="6">
    <location>
        <begin position="63"/>
        <end position="130"/>
    </location>
</feature>
<dbReference type="InterPro" id="IPR013324">
    <property type="entry name" value="RNA_pol_sigma_r3/r4-like"/>
</dbReference>
<dbReference type="GO" id="GO:0016987">
    <property type="term" value="F:sigma factor activity"/>
    <property type="evidence" value="ECO:0007669"/>
    <property type="project" value="UniProtKB-KW"/>
</dbReference>
<keyword evidence="5" id="KW-0804">Transcription</keyword>
<dbReference type="InterPro" id="IPR007630">
    <property type="entry name" value="RNA_pol_sigma70_r4"/>
</dbReference>
<dbReference type="CDD" id="cd06171">
    <property type="entry name" value="Sigma70_r4"/>
    <property type="match status" value="1"/>
</dbReference>
<keyword evidence="9" id="KW-1185">Reference proteome</keyword>
<dbReference type="GO" id="GO:0006352">
    <property type="term" value="P:DNA-templated transcription initiation"/>
    <property type="evidence" value="ECO:0007669"/>
    <property type="project" value="InterPro"/>
</dbReference>
<dbReference type="PANTHER" id="PTHR43133:SF62">
    <property type="entry name" value="RNA POLYMERASE SIGMA FACTOR SIGZ"/>
    <property type="match status" value="1"/>
</dbReference>
<evidence type="ECO:0000259" key="6">
    <source>
        <dbReference type="Pfam" id="PF04542"/>
    </source>
</evidence>
<keyword evidence="3" id="KW-0731">Sigma factor</keyword>
<reference evidence="8" key="1">
    <citation type="journal article" date="2019" name="Microbiol. Resour. Announc.">
        <title>Complete Genome Sequence of Rubrobacter xylanophilus Strain AA3-22, Isolated from Arima Onsen in Japan.</title>
        <authorList>
            <person name="Tomariguchi N."/>
            <person name="Miyazaki K."/>
        </authorList>
    </citation>
    <scope>NUCLEOTIDE SEQUENCE [LARGE SCALE GENOMIC DNA]</scope>
    <source>
        <strain evidence="8">AA3-22</strain>
    </source>
</reference>
<evidence type="ECO:0000256" key="1">
    <source>
        <dbReference type="ARBA" id="ARBA00010641"/>
    </source>
</evidence>
<evidence type="ECO:0000256" key="3">
    <source>
        <dbReference type="ARBA" id="ARBA00023082"/>
    </source>
</evidence>
<keyword evidence="4" id="KW-0238">DNA-binding</keyword>
<name>A0A510HEL4_9ACTN</name>
<dbReference type="InterPro" id="IPR036388">
    <property type="entry name" value="WH-like_DNA-bd_sf"/>
</dbReference>
<dbReference type="InterPro" id="IPR007627">
    <property type="entry name" value="RNA_pol_sigma70_r2"/>
</dbReference>
<dbReference type="OrthoDB" id="9811152at2"/>
<dbReference type="InterPro" id="IPR014284">
    <property type="entry name" value="RNA_pol_sigma-70_dom"/>
</dbReference>
<dbReference type="NCBIfam" id="TIGR02937">
    <property type="entry name" value="sigma70-ECF"/>
    <property type="match status" value="1"/>
</dbReference>
<organism evidence="8 9">
    <name type="scientific">Rubrobacter xylanophilus</name>
    <dbReference type="NCBI Taxonomy" id="49319"/>
    <lineage>
        <taxon>Bacteria</taxon>
        <taxon>Bacillati</taxon>
        <taxon>Actinomycetota</taxon>
        <taxon>Rubrobacteria</taxon>
        <taxon>Rubrobacterales</taxon>
        <taxon>Rubrobacteraceae</taxon>
        <taxon>Rubrobacter</taxon>
    </lineage>
</organism>
<dbReference type="GO" id="GO:0003677">
    <property type="term" value="F:DNA binding"/>
    <property type="evidence" value="ECO:0007669"/>
    <property type="project" value="UniProtKB-KW"/>
</dbReference>
<protein>
    <submittedName>
        <fullName evidence="8">RNA polymerase</fullName>
    </submittedName>
</protein>
<evidence type="ECO:0000313" key="9">
    <source>
        <dbReference type="Proteomes" id="UP000318065"/>
    </source>
</evidence>
<proteinExistence type="inferred from homology"/>
<dbReference type="InterPro" id="IPR013325">
    <property type="entry name" value="RNA_pol_sigma_r2"/>
</dbReference>
<comment type="similarity">
    <text evidence="1">Belongs to the sigma-70 factor family. ECF subfamily.</text>
</comment>
<gene>
    <name evidence="8" type="ORF">RxyAA322_02180</name>
</gene>